<dbReference type="InterPro" id="IPR043519">
    <property type="entry name" value="NT_sf"/>
</dbReference>
<dbReference type="RefSeq" id="WP_095976801.1">
    <property type="nucleotide sequence ID" value="NZ_CP022163.1"/>
</dbReference>
<dbReference type="KEGG" id="mbd:MEBOL_001529"/>
<dbReference type="OrthoDB" id="9782533at2"/>
<reference evidence="3 4" key="1">
    <citation type="submission" date="2017-06" db="EMBL/GenBank/DDBJ databases">
        <authorList>
            <person name="Kim H.J."/>
            <person name="Triplett B.A."/>
        </authorList>
    </citation>
    <scope>NUCLEOTIDE SEQUENCE [LARGE SCALE GENOMIC DNA]</scope>
    <source>
        <strain evidence="3 4">DSM 14713</strain>
    </source>
</reference>
<dbReference type="Proteomes" id="UP000217289">
    <property type="component" value="Chromosome"/>
</dbReference>
<feature type="domain" description="DUF6036" evidence="2">
    <location>
        <begin position="64"/>
        <end position="210"/>
    </location>
</feature>
<feature type="compositionally biased region" description="Polar residues" evidence="1">
    <location>
        <begin position="1"/>
        <end position="10"/>
    </location>
</feature>
<proteinExistence type="predicted"/>
<keyword evidence="4" id="KW-1185">Reference proteome</keyword>
<dbReference type="Pfam" id="PF19502">
    <property type="entry name" value="DUF6036"/>
    <property type="match status" value="1"/>
</dbReference>
<evidence type="ECO:0000256" key="1">
    <source>
        <dbReference type="SAM" id="MobiDB-lite"/>
    </source>
</evidence>
<dbReference type="Gene3D" id="3.30.460.40">
    <property type="match status" value="1"/>
</dbReference>
<evidence type="ECO:0000313" key="3">
    <source>
        <dbReference type="EMBL" id="ATB28084.1"/>
    </source>
</evidence>
<sequence length="295" mass="33859">MSDTDTQTAGHDTDDRGHDKGPQPQRATPPLMPRPSKAPPPMQADQRPPIERGAHLLALSALKNAEIPFVVAGAYALHLYTGIYRDTKDLDLFLKREHVERAMEALAGMSFQTKMHDPVWIAKAFANDEYFADLIFSSGNGVAVVDDLWIDRAHPGIVHGLPILVAPPEDIIWSKSFVCERERFDGTDINHLILACGKQMDWNHLMMRFQPHWEVLLAHLTFYRFAYPGQRDHVPQWVWEELLERARLQENEPEKKKLCRGMIIAQGQYRVDVEHWGYSDARLEEVPTFRDYKKG</sequence>
<accession>A0A250I891</accession>
<feature type="compositionally biased region" description="Basic and acidic residues" evidence="1">
    <location>
        <begin position="11"/>
        <end position="21"/>
    </location>
</feature>
<organism evidence="3 4">
    <name type="scientific">Melittangium boletus DSM 14713</name>
    <dbReference type="NCBI Taxonomy" id="1294270"/>
    <lineage>
        <taxon>Bacteria</taxon>
        <taxon>Pseudomonadati</taxon>
        <taxon>Myxococcota</taxon>
        <taxon>Myxococcia</taxon>
        <taxon>Myxococcales</taxon>
        <taxon>Cystobacterineae</taxon>
        <taxon>Archangiaceae</taxon>
        <taxon>Melittangium</taxon>
    </lineage>
</organism>
<dbReference type="AlphaFoldDB" id="A0A250I891"/>
<dbReference type="SUPFAM" id="SSF81301">
    <property type="entry name" value="Nucleotidyltransferase"/>
    <property type="match status" value="1"/>
</dbReference>
<feature type="compositionally biased region" description="Pro residues" evidence="1">
    <location>
        <begin position="30"/>
        <end position="42"/>
    </location>
</feature>
<evidence type="ECO:0000259" key="2">
    <source>
        <dbReference type="Pfam" id="PF19502"/>
    </source>
</evidence>
<gene>
    <name evidence="3" type="ORF">MEBOL_001529</name>
</gene>
<evidence type="ECO:0000313" key="4">
    <source>
        <dbReference type="Proteomes" id="UP000217289"/>
    </source>
</evidence>
<dbReference type="EMBL" id="CP022163">
    <property type="protein sequence ID" value="ATB28084.1"/>
    <property type="molecule type" value="Genomic_DNA"/>
</dbReference>
<dbReference type="InterPro" id="IPR045792">
    <property type="entry name" value="DUF6036"/>
</dbReference>
<name>A0A250I891_9BACT</name>
<feature type="region of interest" description="Disordered" evidence="1">
    <location>
        <begin position="1"/>
        <end position="48"/>
    </location>
</feature>
<protein>
    <recommendedName>
        <fullName evidence="2">DUF6036 domain-containing protein</fullName>
    </recommendedName>
</protein>